<dbReference type="RefSeq" id="XP_062643001.1">
    <property type="nucleotide sequence ID" value="XM_062787744.1"/>
</dbReference>
<dbReference type="EMBL" id="MU853251">
    <property type="protein sequence ID" value="KAK4119228.1"/>
    <property type="molecule type" value="Genomic_DNA"/>
</dbReference>
<proteinExistence type="predicted"/>
<feature type="non-terminal residue" evidence="2">
    <location>
        <position position="1"/>
    </location>
</feature>
<feature type="region of interest" description="Disordered" evidence="1">
    <location>
        <begin position="132"/>
        <end position="154"/>
    </location>
</feature>
<accession>A0AAN6YZE4</accession>
<feature type="region of interest" description="Disordered" evidence="1">
    <location>
        <begin position="1"/>
        <end position="38"/>
    </location>
</feature>
<comment type="caution">
    <text evidence="2">The sequence shown here is derived from an EMBL/GenBank/DDBJ whole genome shotgun (WGS) entry which is preliminary data.</text>
</comment>
<dbReference type="GeneID" id="87824514"/>
<reference evidence="2" key="1">
    <citation type="journal article" date="2023" name="Mol. Phylogenet. Evol.">
        <title>Genome-scale phylogeny and comparative genomics of the fungal order Sordariales.</title>
        <authorList>
            <person name="Hensen N."/>
            <person name="Bonometti L."/>
            <person name="Westerberg I."/>
            <person name="Brannstrom I.O."/>
            <person name="Guillou S."/>
            <person name="Cros-Aarteil S."/>
            <person name="Calhoun S."/>
            <person name="Haridas S."/>
            <person name="Kuo A."/>
            <person name="Mondo S."/>
            <person name="Pangilinan J."/>
            <person name="Riley R."/>
            <person name="LaButti K."/>
            <person name="Andreopoulos B."/>
            <person name="Lipzen A."/>
            <person name="Chen C."/>
            <person name="Yan M."/>
            <person name="Daum C."/>
            <person name="Ng V."/>
            <person name="Clum A."/>
            <person name="Steindorff A."/>
            <person name="Ohm R.A."/>
            <person name="Martin F."/>
            <person name="Silar P."/>
            <person name="Natvig D.O."/>
            <person name="Lalanne C."/>
            <person name="Gautier V."/>
            <person name="Ament-Velasquez S.L."/>
            <person name="Kruys A."/>
            <person name="Hutchinson M.I."/>
            <person name="Powell A.J."/>
            <person name="Barry K."/>
            <person name="Miller A.N."/>
            <person name="Grigoriev I.V."/>
            <person name="Debuchy R."/>
            <person name="Gladieux P."/>
            <person name="Hiltunen Thoren M."/>
            <person name="Johannesson H."/>
        </authorList>
    </citation>
    <scope>NUCLEOTIDE SEQUENCE</scope>
    <source>
        <strain evidence="2">CBS 731.68</strain>
    </source>
</reference>
<feature type="region of interest" description="Disordered" evidence="1">
    <location>
        <begin position="66"/>
        <end position="111"/>
    </location>
</feature>
<dbReference type="AlphaFoldDB" id="A0AAN6YZE4"/>
<protein>
    <submittedName>
        <fullName evidence="2">Uncharacterized protein</fullName>
    </submittedName>
</protein>
<feature type="compositionally biased region" description="Polar residues" evidence="1">
    <location>
        <begin position="26"/>
        <end position="38"/>
    </location>
</feature>
<feature type="non-terminal residue" evidence="2">
    <location>
        <position position="176"/>
    </location>
</feature>
<dbReference type="Proteomes" id="UP001302602">
    <property type="component" value="Unassembled WGS sequence"/>
</dbReference>
<reference evidence="2" key="2">
    <citation type="submission" date="2023-05" db="EMBL/GenBank/DDBJ databases">
        <authorList>
            <consortium name="Lawrence Berkeley National Laboratory"/>
            <person name="Steindorff A."/>
            <person name="Hensen N."/>
            <person name="Bonometti L."/>
            <person name="Westerberg I."/>
            <person name="Brannstrom I.O."/>
            <person name="Guillou S."/>
            <person name="Cros-Aarteil S."/>
            <person name="Calhoun S."/>
            <person name="Haridas S."/>
            <person name="Kuo A."/>
            <person name="Mondo S."/>
            <person name="Pangilinan J."/>
            <person name="Riley R."/>
            <person name="Labutti K."/>
            <person name="Andreopoulos B."/>
            <person name="Lipzen A."/>
            <person name="Chen C."/>
            <person name="Yanf M."/>
            <person name="Daum C."/>
            <person name="Ng V."/>
            <person name="Clum A."/>
            <person name="Ohm R."/>
            <person name="Martin F."/>
            <person name="Silar P."/>
            <person name="Natvig D."/>
            <person name="Lalanne C."/>
            <person name="Gautier V."/>
            <person name="Ament-Velasquez S.L."/>
            <person name="Kruys A."/>
            <person name="Hutchinson M.I."/>
            <person name="Powell A.J."/>
            <person name="Barry K."/>
            <person name="Miller A.N."/>
            <person name="Grigoriev I.V."/>
            <person name="Debuchy R."/>
            <person name="Gladieux P."/>
            <person name="Thoren M.H."/>
            <person name="Johannesson H."/>
        </authorList>
    </citation>
    <scope>NUCLEOTIDE SEQUENCE</scope>
    <source>
        <strain evidence="2">CBS 731.68</strain>
    </source>
</reference>
<feature type="compositionally biased region" description="Polar residues" evidence="1">
    <location>
        <begin position="80"/>
        <end position="106"/>
    </location>
</feature>
<organism evidence="2 3">
    <name type="scientific">Parathielavia appendiculata</name>
    <dbReference type="NCBI Taxonomy" id="2587402"/>
    <lineage>
        <taxon>Eukaryota</taxon>
        <taxon>Fungi</taxon>
        <taxon>Dikarya</taxon>
        <taxon>Ascomycota</taxon>
        <taxon>Pezizomycotina</taxon>
        <taxon>Sordariomycetes</taxon>
        <taxon>Sordariomycetidae</taxon>
        <taxon>Sordariales</taxon>
        <taxon>Chaetomiaceae</taxon>
        <taxon>Parathielavia</taxon>
    </lineage>
</organism>
<evidence type="ECO:0000313" key="3">
    <source>
        <dbReference type="Proteomes" id="UP001302602"/>
    </source>
</evidence>
<sequence>KRQSSSSIRATLRKISRSHGTEEQVRSTAAITPKPRTSQTAELLNKTAKIAPGPFATIQTQAARMIPHPRGSERTAWSKAPQSPSINQDTPSTQRARYTNSLSRASGESYKKTAAAMPVLSQARVHAHDITNPKLGGARNYHQHHASKSMSWGQRAAAAALDIGRRFKARQASSSS</sequence>
<name>A0AAN6YZE4_9PEZI</name>
<evidence type="ECO:0000313" key="2">
    <source>
        <dbReference type="EMBL" id="KAK4119228.1"/>
    </source>
</evidence>
<gene>
    <name evidence="2" type="ORF">N657DRAFT_532653</name>
</gene>
<keyword evidence="3" id="KW-1185">Reference proteome</keyword>
<evidence type="ECO:0000256" key="1">
    <source>
        <dbReference type="SAM" id="MobiDB-lite"/>
    </source>
</evidence>